<dbReference type="Proteomes" id="UP000067626">
    <property type="component" value="Chromosome"/>
</dbReference>
<dbReference type="KEGG" id="ccro:CMC5_008120"/>
<dbReference type="PROSITE" id="PS00211">
    <property type="entry name" value="ABC_TRANSPORTER_1"/>
    <property type="match status" value="1"/>
</dbReference>
<dbReference type="InterPro" id="IPR003439">
    <property type="entry name" value="ABC_transporter-like_ATP-bd"/>
</dbReference>
<dbReference type="PROSITE" id="PS50893">
    <property type="entry name" value="ABC_TRANSPORTER_2"/>
    <property type="match status" value="2"/>
</dbReference>
<keyword evidence="6" id="KW-0547">Nucleotide-binding</keyword>
<evidence type="ECO:0000256" key="7">
    <source>
        <dbReference type="ARBA" id="ARBA00022840"/>
    </source>
</evidence>
<keyword evidence="2" id="KW-0813">Transport</keyword>
<evidence type="ECO:0000256" key="5">
    <source>
        <dbReference type="ARBA" id="ARBA00022737"/>
    </source>
</evidence>
<keyword evidence="13" id="KW-1185">Reference proteome</keyword>
<protein>
    <submittedName>
        <fullName evidence="12">Heme ABC transporter ATP-binding protein</fullName>
    </submittedName>
</protein>
<dbReference type="GO" id="GO:0016887">
    <property type="term" value="F:ATP hydrolysis activity"/>
    <property type="evidence" value="ECO:0007669"/>
    <property type="project" value="InterPro"/>
</dbReference>
<evidence type="ECO:0000256" key="9">
    <source>
        <dbReference type="ARBA" id="ARBA00023136"/>
    </source>
</evidence>
<dbReference type="GO" id="GO:0005886">
    <property type="term" value="C:plasma membrane"/>
    <property type="evidence" value="ECO:0007669"/>
    <property type="project" value="UniProtKB-SubCell"/>
</dbReference>
<evidence type="ECO:0000256" key="1">
    <source>
        <dbReference type="ARBA" id="ARBA00004202"/>
    </source>
</evidence>
<feature type="domain" description="ABC transporter" evidence="11">
    <location>
        <begin position="284"/>
        <end position="527"/>
    </location>
</feature>
<dbReference type="RefSeq" id="WP_082362229.1">
    <property type="nucleotide sequence ID" value="NZ_CP012159.1"/>
</dbReference>
<dbReference type="FunFam" id="3.40.50.300:FF:000127">
    <property type="entry name" value="Ribose import ATP-binding protein RbsA"/>
    <property type="match status" value="1"/>
</dbReference>
<dbReference type="EMBL" id="CP012159">
    <property type="protein sequence ID" value="AKT36691.1"/>
    <property type="molecule type" value="Genomic_DNA"/>
</dbReference>
<proteinExistence type="predicted"/>
<evidence type="ECO:0000256" key="4">
    <source>
        <dbReference type="ARBA" id="ARBA00022597"/>
    </source>
</evidence>
<dbReference type="PATRIC" id="fig|52.7.peg.876"/>
<dbReference type="PANTHER" id="PTHR43790">
    <property type="entry name" value="CARBOHYDRATE TRANSPORT ATP-BINDING PROTEIN MG119-RELATED"/>
    <property type="match status" value="1"/>
</dbReference>
<dbReference type="InterPro" id="IPR003593">
    <property type="entry name" value="AAA+_ATPase"/>
</dbReference>
<evidence type="ECO:0000313" key="13">
    <source>
        <dbReference type="Proteomes" id="UP000067626"/>
    </source>
</evidence>
<dbReference type="PANTHER" id="PTHR43790:SF4">
    <property type="entry name" value="GUANOSINE IMPORT ATP-BINDING PROTEIN NUPO"/>
    <property type="match status" value="1"/>
</dbReference>
<evidence type="ECO:0000256" key="8">
    <source>
        <dbReference type="ARBA" id="ARBA00022967"/>
    </source>
</evidence>
<reference evidence="12 13" key="1">
    <citation type="submission" date="2015-07" db="EMBL/GenBank/DDBJ databases">
        <title>Genome analysis of myxobacterium Chondromyces crocatus Cm c5 reveals a high potential for natural compound synthesis and the genetic basis for the loss of fruiting body formation.</title>
        <authorList>
            <person name="Zaburannyi N."/>
            <person name="Bunk B."/>
            <person name="Maier J."/>
            <person name="Overmann J."/>
            <person name="Mueller R."/>
        </authorList>
    </citation>
    <scope>NUCLEOTIDE SEQUENCE [LARGE SCALE GENOMIC DNA]</scope>
    <source>
        <strain evidence="12 13">Cm c5</strain>
    </source>
</reference>
<keyword evidence="9" id="KW-0472">Membrane</keyword>
<evidence type="ECO:0000256" key="6">
    <source>
        <dbReference type="ARBA" id="ARBA00022741"/>
    </source>
</evidence>
<dbReference type="STRING" id="52.CMC5_008120"/>
<dbReference type="Pfam" id="PF00005">
    <property type="entry name" value="ABC_tran"/>
    <property type="match status" value="2"/>
</dbReference>
<dbReference type="SUPFAM" id="SSF52540">
    <property type="entry name" value="P-loop containing nucleoside triphosphate hydrolases"/>
    <property type="match status" value="2"/>
</dbReference>
<name>A0A0K1E742_CHOCO</name>
<evidence type="ECO:0000259" key="11">
    <source>
        <dbReference type="PROSITE" id="PS50893"/>
    </source>
</evidence>
<dbReference type="CDD" id="cd03215">
    <property type="entry name" value="ABC_Carb_Monos_II"/>
    <property type="match status" value="1"/>
</dbReference>
<feature type="domain" description="ABC transporter" evidence="11">
    <location>
        <begin position="31"/>
        <end position="267"/>
    </location>
</feature>
<gene>
    <name evidence="12" type="ORF">CMC5_008120</name>
</gene>
<dbReference type="AlphaFoldDB" id="A0A0K1E742"/>
<dbReference type="SMART" id="SM00382">
    <property type="entry name" value="AAA"/>
    <property type="match status" value="2"/>
</dbReference>
<keyword evidence="3" id="KW-1003">Cell membrane</keyword>
<keyword evidence="7 12" id="KW-0067">ATP-binding</keyword>
<keyword evidence="5" id="KW-0677">Repeat</keyword>
<keyword evidence="8" id="KW-1278">Translocase</keyword>
<sequence length="530" mass="56745">MTADAAATIAAGGPPSERDRKSSEQGRVPALEARGITKRCPGALANDAVDLTLWKGEVHALLGENGAGKTTLMSILYGMRQPDAGEIWREGRPVTLRSPSDAIALGIGMVHQHFMLIPHFSVTENILLGAEITGRFGLLDTRRARAEVLALSRHHGLDVDPDARVADLPVGVQQRVEILKALYRKAEVLILDEPTAVLTPQEVADLFVVLRALKAQGVAIALISHKLKEVRAVADRITVMRAGRVVERTSPDEVDERRLAAMMVGRDVLLTVEKAPADPGEEILRVEQLCVSGGLDLPAVNVTLTVRAGEILGIAGVQGNGQTELVEALTGLRRPASGRVSLRGRDVTHASPRTLIDTGLSHIPEDRQRHGLVASYSVADNMVLSTWARPPFAHHGVRDERAVHERAASLVKAYDVRPPSTDAAVASLSGGNQQKVVLARELDRQVTLLVASQPTRGLDVGSIETVHRAIVDARDRGAAVLLVSAELDEILALSDRVAVMFRGAIVATLDAREATRERLGLLMAGGQATP</sequence>
<evidence type="ECO:0000256" key="2">
    <source>
        <dbReference type="ARBA" id="ARBA00022448"/>
    </source>
</evidence>
<keyword evidence="4" id="KW-0762">Sugar transport</keyword>
<dbReference type="InterPro" id="IPR017871">
    <property type="entry name" value="ABC_transporter-like_CS"/>
</dbReference>
<evidence type="ECO:0000256" key="10">
    <source>
        <dbReference type="SAM" id="MobiDB-lite"/>
    </source>
</evidence>
<organism evidence="12 13">
    <name type="scientific">Chondromyces crocatus</name>
    <dbReference type="NCBI Taxonomy" id="52"/>
    <lineage>
        <taxon>Bacteria</taxon>
        <taxon>Pseudomonadati</taxon>
        <taxon>Myxococcota</taxon>
        <taxon>Polyangia</taxon>
        <taxon>Polyangiales</taxon>
        <taxon>Polyangiaceae</taxon>
        <taxon>Chondromyces</taxon>
    </lineage>
</organism>
<accession>A0A0K1E742</accession>
<dbReference type="OrthoDB" id="9809450at2"/>
<comment type="subcellular location">
    <subcellularLocation>
        <location evidence="1">Cell membrane</location>
        <topology evidence="1">Peripheral membrane protein</topology>
    </subcellularLocation>
</comment>
<evidence type="ECO:0000313" key="12">
    <source>
        <dbReference type="EMBL" id="AKT36691.1"/>
    </source>
</evidence>
<dbReference type="GO" id="GO:0005524">
    <property type="term" value="F:ATP binding"/>
    <property type="evidence" value="ECO:0007669"/>
    <property type="project" value="UniProtKB-KW"/>
</dbReference>
<evidence type="ECO:0000256" key="3">
    <source>
        <dbReference type="ARBA" id="ARBA00022475"/>
    </source>
</evidence>
<feature type="compositionally biased region" description="Low complexity" evidence="10">
    <location>
        <begin position="1"/>
        <end position="11"/>
    </location>
</feature>
<feature type="region of interest" description="Disordered" evidence="10">
    <location>
        <begin position="1"/>
        <end position="32"/>
    </location>
</feature>
<dbReference type="CDD" id="cd03216">
    <property type="entry name" value="ABC_Carb_Monos_I"/>
    <property type="match status" value="1"/>
</dbReference>
<dbReference type="Gene3D" id="3.40.50.300">
    <property type="entry name" value="P-loop containing nucleotide triphosphate hydrolases"/>
    <property type="match status" value="2"/>
</dbReference>
<dbReference type="InterPro" id="IPR027417">
    <property type="entry name" value="P-loop_NTPase"/>
</dbReference>
<dbReference type="InterPro" id="IPR050107">
    <property type="entry name" value="ABC_carbohydrate_import_ATPase"/>
</dbReference>